<dbReference type="KEGG" id="agh:M3I41_00385"/>
<dbReference type="Gene3D" id="3.40.50.1000">
    <property type="entry name" value="HAD superfamily/HAD-like"/>
    <property type="match status" value="1"/>
</dbReference>
<dbReference type="GO" id="GO:0016791">
    <property type="term" value="F:phosphatase activity"/>
    <property type="evidence" value="ECO:0007669"/>
    <property type="project" value="TreeGrafter"/>
</dbReference>
<name>A0A9E7D6R8_9ACTO</name>
<dbReference type="InterPro" id="IPR036412">
    <property type="entry name" value="HAD-like_sf"/>
</dbReference>
<evidence type="ECO:0000313" key="2">
    <source>
        <dbReference type="Proteomes" id="UP000830236"/>
    </source>
</evidence>
<dbReference type="EMBL" id="CP097095">
    <property type="protein sequence ID" value="UQF79773.1"/>
    <property type="molecule type" value="Genomic_DNA"/>
</dbReference>
<protein>
    <submittedName>
        <fullName evidence="1">HAD hydrolase family protein</fullName>
    </submittedName>
</protein>
<keyword evidence="1" id="KW-0378">Hydrolase</keyword>
<reference evidence="1" key="1">
    <citation type="submission" date="2022-05" db="EMBL/GenBank/DDBJ databases">
        <title>Using nanopore sequencing to obtain complete genomes from saliva samples.</title>
        <authorList>
            <person name="Baker J.L."/>
        </authorList>
    </citation>
    <scope>NUCLEOTIDE SEQUENCE</scope>
    <source>
        <strain evidence="1">JCVI-JB-Ag32</strain>
    </source>
</reference>
<dbReference type="PANTHER" id="PTHR10000">
    <property type="entry name" value="PHOSPHOSERINE PHOSPHATASE"/>
    <property type="match status" value="1"/>
</dbReference>
<evidence type="ECO:0000313" key="1">
    <source>
        <dbReference type="EMBL" id="UQF79773.1"/>
    </source>
</evidence>
<sequence length="328" mass="33556">MSKIAASGMPITPEGELSAAAAAARANPLDDAAFGAAVAAMRAQLEAWAGRAGGSDLPPLDRSTLLALDIDGTILDINGQVPPRTRAAVVAAAQAGVQVVLATGRGIEAALPVADFLGLTRGWMVCANGALTVRLDPKLKGTASLPGGYEITNSVTFDPTTAIGRLHQVLPEAIFAVEMPGRGFLTSADFPPGELIENTTTVSLEQLSSQPVSRVIVRAPGMALADFEVAVRSAGLHAVEYAIGWTAWLDVNAAGVSKASALDALVSGLGVKHTVAMGDGANDLEMLRWADLSVAMGSAPARVKNATSVVTEPVWHEGAAIVLAALSR</sequence>
<dbReference type="Gene3D" id="3.30.1240.10">
    <property type="match status" value="1"/>
</dbReference>
<dbReference type="SUPFAM" id="SSF56784">
    <property type="entry name" value="HAD-like"/>
    <property type="match status" value="1"/>
</dbReference>
<dbReference type="InterPro" id="IPR023214">
    <property type="entry name" value="HAD_sf"/>
</dbReference>
<gene>
    <name evidence="1" type="ORF">M3I41_00385</name>
</gene>
<accession>A0A9E7D6R8</accession>
<dbReference type="Proteomes" id="UP000830236">
    <property type="component" value="Chromosome"/>
</dbReference>
<dbReference type="GO" id="GO:0005829">
    <property type="term" value="C:cytosol"/>
    <property type="evidence" value="ECO:0007669"/>
    <property type="project" value="TreeGrafter"/>
</dbReference>
<dbReference type="GO" id="GO:0000287">
    <property type="term" value="F:magnesium ion binding"/>
    <property type="evidence" value="ECO:0007669"/>
    <property type="project" value="TreeGrafter"/>
</dbReference>
<dbReference type="Pfam" id="PF08282">
    <property type="entry name" value="Hydrolase_3"/>
    <property type="match status" value="2"/>
</dbReference>
<dbReference type="PROSITE" id="PS01229">
    <property type="entry name" value="COF_2"/>
    <property type="match status" value="1"/>
</dbReference>
<dbReference type="AlphaFoldDB" id="A0A9E7D6R8"/>
<dbReference type="PANTHER" id="PTHR10000:SF8">
    <property type="entry name" value="HAD SUPERFAMILY HYDROLASE-LIKE, TYPE 3"/>
    <property type="match status" value="1"/>
</dbReference>
<proteinExistence type="predicted"/>
<organism evidence="1 2">
    <name type="scientific">Actinomyces graevenitzii</name>
    <dbReference type="NCBI Taxonomy" id="55565"/>
    <lineage>
        <taxon>Bacteria</taxon>
        <taxon>Bacillati</taxon>
        <taxon>Actinomycetota</taxon>
        <taxon>Actinomycetes</taxon>
        <taxon>Actinomycetales</taxon>
        <taxon>Actinomycetaceae</taxon>
        <taxon>Actinomyces</taxon>
    </lineage>
</organism>